<dbReference type="AlphaFoldDB" id="A0A2H4VEB8"/>
<evidence type="ECO:0000313" key="2">
    <source>
        <dbReference type="EMBL" id="AUB56437.1"/>
    </source>
</evidence>
<dbReference type="GeneID" id="35124459"/>
<organism evidence="2 3">
    <name type="scientific">Methanobacterium subterraneum</name>
    <dbReference type="NCBI Taxonomy" id="59277"/>
    <lineage>
        <taxon>Archaea</taxon>
        <taxon>Methanobacteriati</taxon>
        <taxon>Methanobacteriota</taxon>
        <taxon>Methanomada group</taxon>
        <taxon>Methanobacteria</taxon>
        <taxon>Methanobacteriales</taxon>
        <taxon>Methanobacteriaceae</taxon>
        <taxon>Methanobacterium</taxon>
    </lineage>
</organism>
<dbReference type="RefSeq" id="WP_100906417.1">
    <property type="nucleotide sequence ID" value="NZ_CP017766.1"/>
</dbReference>
<evidence type="ECO:0000256" key="1">
    <source>
        <dbReference type="SAM" id="Phobius"/>
    </source>
</evidence>
<evidence type="ECO:0000313" key="3">
    <source>
        <dbReference type="Proteomes" id="UP000232806"/>
    </source>
</evidence>
<dbReference type="OrthoDB" id="71181at2157"/>
<accession>A0A2H4VEB8</accession>
<evidence type="ECO:0008006" key="4">
    <source>
        <dbReference type="Google" id="ProtNLM"/>
    </source>
</evidence>
<keyword evidence="1" id="KW-0472">Membrane</keyword>
<protein>
    <recommendedName>
        <fullName evidence="4">Class III signal peptide-containing protein</fullName>
    </recommendedName>
</protein>
<name>A0A2H4VEB8_9EURY</name>
<keyword evidence="1" id="KW-0812">Transmembrane</keyword>
<feature type="transmembrane region" description="Helical" evidence="1">
    <location>
        <begin position="17"/>
        <end position="35"/>
    </location>
</feature>
<gene>
    <name evidence="2" type="ORF">BK007_10715</name>
</gene>
<keyword evidence="1" id="KW-1133">Transmembrane helix</keyword>
<dbReference type="Proteomes" id="UP000232806">
    <property type="component" value="Chromosome"/>
</dbReference>
<sequence length="151" mass="16696">MGSTITGDQIATVSIDFVISMFLLMVILVSILSLAEGRLETVGKAEEMVQARSISEKVASAIEETYSGGEGHEVEIQMPLDIKGSYYQVYVNQSGVMVEVGGWNAHSYSFQKKISNYNSNQSKVTMLPNRTYIIRNVKEECRNMVVIFGIG</sequence>
<dbReference type="EMBL" id="CP017766">
    <property type="protein sequence ID" value="AUB56437.1"/>
    <property type="molecule type" value="Genomic_DNA"/>
</dbReference>
<reference evidence="2 3" key="1">
    <citation type="submission" date="2016-10" db="EMBL/GenBank/DDBJ databases">
        <title>Comparative genomics between deep and shallow subseafloor isolates.</title>
        <authorList>
            <person name="Ishii S."/>
            <person name="Miller J.R."/>
            <person name="Sutton G."/>
            <person name="Suzuki S."/>
            <person name="Methe B."/>
            <person name="Inagaki F."/>
            <person name="Imachi H."/>
        </authorList>
    </citation>
    <scope>NUCLEOTIDE SEQUENCE [LARGE SCALE GENOMIC DNA]</scope>
    <source>
        <strain evidence="2 3">MO-MB1</strain>
    </source>
</reference>
<proteinExistence type="predicted"/>